<accession>A0ACB0IL94</accession>
<protein>
    <submittedName>
        <fullName evidence="1">Uncharacterized protein</fullName>
    </submittedName>
</protein>
<reference evidence="1" key="1">
    <citation type="submission" date="2023-10" db="EMBL/GenBank/DDBJ databases">
        <authorList>
            <person name="Rodriguez Cubillos JULIANA M."/>
            <person name="De Vega J."/>
        </authorList>
    </citation>
    <scope>NUCLEOTIDE SEQUENCE</scope>
</reference>
<evidence type="ECO:0000313" key="1">
    <source>
        <dbReference type="EMBL" id="CAJ2632697.1"/>
    </source>
</evidence>
<dbReference type="EMBL" id="CASHSV030000001">
    <property type="protein sequence ID" value="CAJ2632697.1"/>
    <property type="molecule type" value="Genomic_DNA"/>
</dbReference>
<sequence length="141" mass="15461">MAPLLSLFCNSRILAALGQVGDDDDGCESVNHDASQESAAAASWFTMFELRNVFRVIGRSVEGVSGRGDDDVDDGDGVDDDDDEYGGDGDDDDEEDEAGCGSESQETERKKEKKERKKERKKRGKEGRFGGLNDLKEGRLY</sequence>
<proteinExistence type="predicted"/>
<keyword evidence="2" id="KW-1185">Reference proteome</keyword>
<organism evidence="1 2">
    <name type="scientific">Trifolium pratense</name>
    <name type="common">Red clover</name>
    <dbReference type="NCBI Taxonomy" id="57577"/>
    <lineage>
        <taxon>Eukaryota</taxon>
        <taxon>Viridiplantae</taxon>
        <taxon>Streptophyta</taxon>
        <taxon>Embryophyta</taxon>
        <taxon>Tracheophyta</taxon>
        <taxon>Spermatophyta</taxon>
        <taxon>Magnoliopsida</taxon>
        <taxon>eudicotyledons</taxon>
        <taxon>Gunneridae</taxon>
        <taxon>Pentapetalae</taxon>
        <taxon>rosids</taxon>
        <taxon>fabids</taxon>
        <taxon>Fabales</taxon>
        <taxon>Fabaceae</taxon>
        <taxon>Papilionoideae</taxon>
        <taxon>50 kb inversion clade</taxon>
        <taxon>NPAAA clade</taxon>
        <taxon>Hologalegina</taxon>
        <taxon>IRL clade</taxon>
        <taxon>Trifolieae</taxon>
        <taxon>Trifolium</taxon>
    </lineage>
</organism>
<dbReference type="Proteomes" id="UP001177021">
    <property type="component" value="Unassembled WGS sequence"/>
</dbReference>
<evidence type="ECO:0000313" key="2">
    <source>
        <dbReference type="Proteomes" id="UP001177021"/>
    </source>
</evidence>
<name>A0ACB0IL94_TRIPR</name>
<comment type="caution">
    <text evidence="1">The sequence shown here is derived from an EMBL/GenBank/DDBJ whole genome shotgun (WGS) entry which is preliminary data.</text>
</comment>
<gene>
    <name evidence="1" type="ORF">MILVUS5_LOCUS3938</name>
</gene>